<dbReference type="EMBL" id="JYDR01000237">
    <property type="protein sequence ID" value="KRY65034.1"/>
    <property type="molecule type" value="Genomic_DNA"/>
</dbReference>
<accession>A0A0V1DTP7</accession>
<dbReference type="EMBL" id="JYDR01000267">
    <property type="protein sequence ID" value="KRY64827.1"/>
    <property type="molecule type" value="Genomic_DNA"/>
</dbReference>
<reference evidence="1 4" key="1">
    <citation type="submission" date="2015-01" db="EMBL/GenBank/DDBJ databases">
        <title>Evolution of Trichinella species and genotypes.</title>
        <authorList>
            <person name="Korhonen P.K."/>
            <person name="Edoardo P."/>
            <person name="Giuseppe L.R."/>
            <person name="Gasser R.B."/>
        </authorList>
    </citation>
    <scope>NUCLEOTIDE SEQUENCE [LARGE SCALE GENOMIC DNA]</scope>
    <source>
        <strain evidence="1">ISS13</strain>
    </source>
</reference>
<proteinExistence type="predicted"/>
<sequence>MWIGKRHRHEKRTCKFVRWKEHWERKGFSGKEYSGENRWADTGSRTERKRPEVLRVNRSGSDKMLGDSLVMKRYQGYMTQITATRLNEGVKSCCTHQAPQNGMKVGGEKTAPVKNKTTHIFCKHAAQGQIKWALL</sequence>
<evidence type="ECO:0000313" key="3">
    <source>
        <dbReference type="EMBL" id="KRY70245.1"/>
    </source>
</evidence>
<evidence type="ECO:0000313" key="2">
    <source>
        <dbReference type="EMBL" id="KRY65034.1"/>
    </source>
</evidence>
<evidence type="ECO:0000313" key="1">
    <source>
        <dbReference type="EMBL" id="KRY64827.1"/>
    </source>
</evidence>
<comment type="caution">
    <text evidence="1">The sequence shown here is derived from an EMBL/GenBank/DDBJ whole genome shotgun (WGS) entry which is preliminary data.</text>
</comment>
<dbReference type="AlphaFoldDB" id="A0A0V1DTP7"/>
<organism evidence="1 4">
    <name type="scientific">Trichinella pseudospiralis</name>
    <name type="common">Parasitic roundworm</name>
    <dbReference type="NCBI Taxonomy" id="6337"/>
    <lineage>
        <taxon>Eukaryota</taxon>
        <taxon>Metazoa</taxon>
        <taxon>Ecdysozoa</taxon>
        <taxon>Nematoda</taxon>
        <taxon>Enoplea</taxon>
        <taxon>Dorylaimia</taxon>
        <taxon>Trichinellida</taxon>
        <taxon>Trichinellidae</taxon>
        <taxon>Trichinella</taxon>
    </lineage>
</organism>
<dbReference type="Proteomes" id="UP000054632">
    <property type="component" value="Unassembled WGS sequence"/>
</dbReference>
<protein>
    <submittedName>
        <fullName evidence="1">Uncharacterized protein</fullName>
    </submittedName>
</protein>
<dbReference type="EMBL" id="JYDR01000077">
    <property type="protein sequence ID" value="KRY70245.1"/>
    <property type="molecule type" value="Genomic_DNA"/>
</dbReference>
<gene>
    <name evidence="2" type="ORF">T4A_12349</name>
    <name evidence="1" type="ORF">T4A_6567</name>
    <name evidence="3" type="ORF">T4A_8340</name>
</gene>
<name>A0A0V1DTP7_TRIPS</name>
<evidence type="ECO:0000313" key="4">
    <source>
        <dbReference type="Proteomes" id="UP000054632"/>
    </source>
</evidence>